<organism evidence="11">
    <name type="scientific">uncultured organism</name>
    <dbReference type="NCBI Taxonomy" id="155900"/>
    <lineage>
        <taxon>unclassified sequences</taxon>
        <taxon>environmental samples</taxon>
    </lineage>
</organism>
<dbReference type="InterPro" id="IPR001000">
    <property type="entry name" value="GH10_dom"/>
</dbReference>
<dbReference type="SUPFAM" id="SSF51445">
    <property type="entry name" value="(Trans)glycosidases"/>
    <property type="match status" value="1"/>
</dbReference>
<evidence type="ECO:0000259" key="10">
    <source>
        <dbReference type="PROSITE" id="PS51760"/>
    </source>
</evidence>
<evidence type="ECO:0000256" key="6">
    <source>
        <dbReference type="ARBA" id="ARBA00022801"/>
    </source>
</evidence>
<keyword evidence="5" id="KW-0732">Signal</keyword>
<dbReference type="AlphaFoldDB" id="A0A1W5YNV7"/>
<protein>
    <recommendedName>
        <fullName evidence="3">endo-1,4-beta-xylanase</fullName>
        <ecNumber evidence="3">3.2.1.8</ecNumber>
    </recommendedName>
</protein>
<evidence type="ECO:0000256" key="3">
    <source>
        <dbReference type="ARBA" id="ARBA00012590"/>
    </source>
</evidence>
<dbReference type="GO" id="GO:0045493">
    <property type="term" value="P:xylan catabolic process"/>
    <property type="evidence" value="ECO:0007669"/>
    <property type="project" value="UniProtKB-KW"/>
</dbReference>
<evidence type="ECO:0000256" key="4">
    <source>
        <dbReference type="ARBA" id="ARBA00022651"/>
    </source>
</evidence>
<keyword evidence="9" id="KW-0624">Polysaccharide degradation</keyword>
<dbReference type="PRINTS" id="PR00134">
    <property type="entry name" value="GLHYDRLASE10"/>
</dbReference>
<evidence type="ECO:0000256" key="7">
    <source>
        <dbReference type="ARBA" id="ARBA00023277"/>
    </source>
</evidence>
<dbReference type="PANTHER" id="PTHR31490">
    <property type="entry name" value="GLYCOSYL HYDROLASE"/>
    <property type="match status" value="1"/>
</dbReference>
<proteinExistence type="inferred from homology"/>
<dbReference type="PROSITE" id="PS51760">
    <property type="entry name" value="GH10_2"/>
    <property type="match status" value="1"/>
</dbReference>
<feature type="domain" description="GH10" evidence="10">
    <location>
        <begin position="26"/>
        <end position="350"/>
    </location>
</feature>
<dbReference type="PANTHER" id="PTHR31490:SF88">
    <property type="entry name" value="BETA-XYLANASE"/>
    <property type="match status" value="1"/>
</dbReference>
<dbReference type="Gene3D" id="3.20.20.80">
    <property type="entry name" value="Glycosidases"/>
    <property type="match status" value="1"/>
</dbReference>
<dbReference type="InterPro" id="IPR017853">
    <property type="entry name" value="GH"/>
</dbReference>
<keyword evidence="4 11" id="KW-0858">Xylan degradation</keyword>
<sequence>MNIATTPSHRIGESLIRVIDREGNPVADKDLVLNQRSHEFLFGSGAFDFLEYEGKRGDPDRLEKWLALMNYGTLPFYWGTYEPEEGYPLFESRMEAAKVLRANNVTIKGHPLCWHTVCADWLMKYSDEVIMDKQLERINRDVTAFKGVIDIWDVINEVVIMPVFDKYDNAVTRLCKKYGRVELVKQVFAAARAANPDGMFLINDFNTSPKYEQLIQELLDAGVEISAIGIQSHQHQGYWGEEKLRDVLKRFSRFGIPIHFTENTLVSGSLIPEYIEDLNDWQVEEWPTTEEGEARQAKEWEEMYRILFADPNIKAITGWDFADGAWLGAPSGLVTTDNRCKPAYHKLLSLVKGEWWTKGEVIRTNAEGLVNFKGTKGTYEIEGAEGIITIGPEPSKTTVQIFQ</sequence>
<evidence type="ECO:0000256" key="8">
    <source>
        <dbReference type="ARBA" id="ARBA00023295"/>
    </source>
</evidence>
<evidence type="ECO:0000256" key="1">
    <source>
        <dbReference type="ARBA" id="ARBA00000681"/>
    </source>
</evidence>
<name>A0A1W5YNV7_9ZZZZ</name>
<evidence type="ECO:0000313" key="11">
    <source>
        <dbReference type="EMBL" id="ARI46378.1"/>
    </source>
</evidence>
<dbReference type="GO" id="GO:0031176">
    <property type="term" value="F:endo-1,4-beta-xylanase activity"/>
    <property type="evidence" value="ECO:0007669"/>
    <property type="project" value="UniProtKB-EC"/>
</dbReference>
<reference evidence="11" key="1">
    <citation type="submission" date="2016-07" db="EMBL/GenBank/DDBJ databases">
        <title>New xylanase and cellulase from camel rumen.</title>
        <authorList>
            <person name="Khalili Ghadikolaei K."/>
            <person name="Shahbani Zahiri H."/>
            <person name="Hosseini Salekdeh G."/>
            <person name="Akbari Noghabi K."/>
        </authorList>
    </citation>
    <scope>NUCLEOTIDE SEQUENCE</scope>
</reference>
<keyword evidence="7" id="KW-0119">Carbohydrate metabolism</keyword>
<comment type="catalytic activity">
    <reaction evidence="1">
        <text>Endohydrolysis of (1-&gt;4)-beta-D-xylosidic linkages in xylans.</text>
        <dbReference type="EC" id="3.2.1.8"/>
    </reaction>
</comment>
<comment type="similarity">
    <text evidence="2">Belongs to the glycosyl hydrolase 10 (cellulase F) family.</text>
</comment>
<evidence type="ECO:0000256" key="5">
    <source>
        <dbReference type="ARBA" id="ARBA00022729"/>
    </source>
</evidence>
<dbReference type="EC" id="3.2.1.8" evidence="3"/>
<accession>A0A1W5YNV7</accession>
<keyword evidence="8 11" id="KW-0326">Glycosidase</keyword>
<dbReference type="InterPro" id="IPR044846">
    <property type="entry name" value="GH10"/>
</dbReference>
<evidence type="ECO:0000256" key="2">
    <source>
        <dbReference type="ARBA" id="ARBA00007495"/>
    </source>
</evidence>
<dbReference type="SMART" id="SM00633">
    <property type="entry name" value="Glyco_10"/>
    <property type="match status" value="1"/>
</dbReference>
<dbReference type="Pfam" id="PF00331">
    <property type="entry name" value="Glyco_hydro_10"/>
    <property type="match status" value="1"/>
</dbReference>
<dbReference type="EMBL" id="KX644149">
    <property type="protein sequence ID" value="ARI46378.1"/>
    <property type="molecule type" value="Genomic_DNA"/>
</dbReference>
<evidence type="ECO:0000256" key="9">
    <source>
        <dbReference type="ARBA" id="ARBA00023326"/>
    </source>
</evidence>
<keyword evidence="6 11" id="KW-0378">Hydrolase</keyword>